<name>A0A5B7GSD5_PORTR</name>
<evidence type="ECO:0000313" key="1">
    <source>
        <dbReference type="EMBL" id="MPC63121.1"/>
    </source>
</evidence>
<keyword evidence="2" id="KW-1185">Reference proteome</keyword>
<accession>A0A5B7GSD5</accession>
<dbReference type="AlphaFoldDB" id="A0A5B7GSD5"/>
<sequence length="73" mass="8350">MDERVVFTASRNTGCQRYGPESLLVSVSGQMFRQCWSEVLGGTKWQSPQEEKANISGKMGRIRCWTLFLLFES</sequence>
<comment type="caution">
    <text evidence="1">The sequence shown here is derived from an EMBL/GenBank/DDBJ whole genome shotgun (WGS) entry which is preliminary data.</text>
</comment>
<protein>
    <submittedName>
        <fullName evidence="1">Uncharacterized protein</fullName>
    </submittedName>
</protein>
<dbReference type="EMBL" id="VSRR010020427">
    <property type="protein sequence ID" value="MPC63121.1"/>
    <property type="molecule type" value="Genomic_DNA"/>
</dbReference>
<gene>
    <name evidence="1" type="ORF">E2C01_057215</name>
</gene>
<proteinExistence type="predicted"/>
<dbReference type="Proteomes" id="UP000324222">
    <property type="component" value="Unassembled WGS sequence"/>
</dbReference>
<reference evidence="1 2" key="1">
    <citation type="submission" date="2019-05" db="EMBL/GenBank/DDBJ databases">
        <title>Another draft genome of Portunus trituberculatus and its Hox gene families provides insights of decapod evolution.</title>
        <authorList>
            <person name="Jeong J.-H."/>
            <person name="Song I."/>
            <person name="Kim S."/>
            <person name="Choi T."/>
            <person name="Kim D."/>
            <person name="Ryu S."/>
            <person name="Kim W."/>
        </authorList>
    </citation>
    <scope>NUCLEOTIDE SEQUENCE [LARGE SCALE GENOMIC DNA]</scope>
    <source>
        <tissue evidence="1">Muscle</tissue>
    </source>
</reference>
<organism evidence="1 2">
    <name type="scientific">Portunus trituberculatus</name>
    <name type="common">Swimming crab</name>
    <name type="synonym">Neptunus trituberculatus</name>
    <dbReference type="NCBI Taxonomy" id="210409"/>
    <lineage>
        <taxon>Eukaryota</taxon>
        <taxon>Metazoa</taxon>
        <taxon>Ecdysozoa</taxon>
        <taxon>Arthropoda</taxon>
        <taxon>Crustacea</taxon>
        <taxon>Multicrustacea</taxon>
        <taxon>Malacostraca</taxon>
        <taxon>Eumalacostraca</taxon>
        <taxon>Eucarida</taxon>
        <taxon>Decapoda</taxon>
        <taxon>Pleocyemata</taxon>
        <taxon>Brachyura</taxon>
        <taxon>Eubrachyura</taxon>
        <taxon>Portunoidea</taxon>
        <taxon>Portunidae</taxon>
        <taxon>Portuninae</taxon>
        <taxon>Portunus</taxon>
    </lineage>
</organism>
<evidence type="ECO:0000313" key="2">
    <source>
        <dbReference type="Proteomes" id="UP000324222"/>
    </source>
</evidence>